<protein>
    <submittedName>
        <fullName evidence="1">Uncharacterized protein</fullName>
    </submittedName>
</protein>
<dbReference type="EMBL" id="CP107551">
    <property type="protein sequence ID" value="UYP18800.1"/>
    <property type="molecule type" value="Genomic_DNA"/>
</dbReference>
<dbReference type="Proteomes" id="UP001156484">
    <property type="component" value="Chromosome"/>
</dbReference>
<proteinExistence type="predicted"/>
<organism evidence="1 2">
    <name type="scientific">Rhodococcus sacchari</name>
    <dbReference type="NCBI Taxonomy" id="2962047"/>
    <lineage>
        <taxon>Bacteria</taxon>
        <taxon>Bacillati</taxon>
        <taxon>Actinomycetota</taxon>
        <taxon>Actinomycetes</taxon>
        <taxon>Mycobacteriales</taxon>
        <taxon>Nocardiaceae</taxon>
        <taxon>Rhodococcus</taxon>
    </lineage>
</organism>
<accession>A0ACD4DFF8</accession>
<name>A0ACD4DFF8_9NOCA</name>
<keyword evidence="2" id="KW-1185">Reference proteome</keyword>
<sequence length="166" mass="18565">MTTSAANSVHRPLVPEFDAVVLGRSFASQRVASRLRDELRLSVHEIAAATLARYDDIDHRWEILVGDTVVVRAKFVIDGHGDLPMRGRDEIEPGFRAVTTPGFPNLFRPVVPGRADAVGYTVSCIAYMRTNGLDYVERRLRTPISDDDFPELTFDRPSPVLWTDLA</sequence>
<evidence type="ECO:0000313" key="1">
    <source>
        <dbReference type="EMBL" id="UYP18800.1"/>
    </source>
</evidence>
<gene>
    <name evidence="1" type="ORF">OED52_19560</name>
</gene>
<reference evidence="1" key="1">
    <citation type="submission" date="2022-10" db="EMBL/GenBank/DDBJ databases">
        <title>Rhodococcus ferula Z13 complete genome.</title>
        <authorList>
            <person name="Long X."/>
            <person name="Zang M."/>
        </authorList>
    </citation>
    <scope>NUCLEOTIDE SEQUENCE</scope>
    <source>
        <strain evidence="1">Z13</strain>
    </source>
</reference>
<evidence type="ECO:0000313" key="2">
    <source>
        <dbReference type="Proteomes" id="UP001156484"/>
    </source>
</evidence>